<keyword evidence="7" id="KW-0234">DNA repair</keyword>
<dbReference type="InterPro" id="IPR001650">
    <property type="entry name" value="Helicase_C-like"/>
</dbReference>
<keyword evidence="4 10" id="KW-0347">Helicase</keyword>
<dbReference type="Gene3D" id="3.40.50.300">
    <property type="entry name" value="P-loop containing nucleotide triphosphate hydrolases"/>
    <property type="match status" value="2"/>
</dbReference>
<dbReference type="Pfam" id="PF01336">
    <property type="entry name" value="tRNA_anti-codon"/>
    <property type="match status" value="1"/>
</dbReference>
<dbReference type="InterPro" id="IPR004365">
    <property type="entry name" value="NA-bd_OB_tRNA"/>
</dbReference>
<dbReference type="Gene3D" id="2.40.50.140">
    <property type="entry name" value="Nucleic acid-binding proteins"/>
    <property type="match status" value="1"/>
</dbReference>
<evidence type="ECO:0000259" key="8">
    <source>
        <dbReference type="PROSITE" id="PS51192"/>
    </source>
</evidence>
<evidence type="ECO:0000256" key="5">
    <source>
        <dbReference type="ARBA" id="ARBA00022840"/>
    </source>
</evidence>
<dbReference type="InterPro" id="IPR045562">
    <property type="entry name" value="RecG_dom3_C"/>
</dbReference>
<evidence type="ECO:0000256" key="1">
    <source>
        <dbReference type="ARBA" id="ARBA00022741"/>
    </source>
</evidence>
<keyword evidence="5" id="KW-0067">ATP-binding</keyword>
<dbReference type="SMART" id="SM00490">
    <property type="entry name" value="HELICc"/>
    <property type="match status" value="1"/>
</dbReference>
<gene>
    <name evidence="10" type="primary">recG</name>
    <name evidence="10" type="ORF">AFCDBAGC_3228</name>
</gene>
<dbReference type="SMART" id="SM00487">
    <property type="entry name" value="DEXDc"/>
    <property type="match status" value="1"/>
</dbReference>
<dbReference type="PANTHER" id="PTHR47964:SF1">
    <property type="entry name" value="ATP-DEPENDENT DNA HELICASE HOMOLOG RECG, CHLOROPLASTIC"/>
    <property type="match status" value="1"/>
</dbReference>
<dbReference type="PANTHER" id="PTHR47964">
    <property type="entry name" value="ATP-DEPENDENT DNA HELICASE HOMOLOG RECG, CHLOROPLASTIC"/>
    <property type="match status" value="1"/>
</dbReference>
<dbReference type="NCBIfam" id="NF008168">
    <property type="entry name" value="PRK10917.2-2"/>
    <property type="match status" value="1"/>
</dbReference>
<dbReference type="PROSITE" id="PS51192">
    <property type="entry name" value="HELICASE_ATP_BIND_1"/>
    <property type="match status" value="1"/>
</dbReference>
<dbReference type="PROSITE" id="PS51194">
    <property type="entry name" value="HELICASE_CTER"/>
    <property type="match status" value="1"/>
</dbReference>
<dbReference type="Pfam" id="PF19833">
    <property type="entry name" value="RecG_dom3_C"/>
    <property type="match status" value="1"/>
</dbReference>
<dbReference type="InterPro" id="IPR011545">
    <property type="entry name" value="DEAD/DEAH_box_helicase_dom"/>
</dbReference>
<protein>
    <submittedName>
        <fullName evidence="10">ATP-dependent DNA helicase RecG</fullName>
    </submittedName>
</protein>
<name>A0ABQ4QJZ0_9HYPH</name>
<keyword evidence="2" id="KW-0227">DNA damage</keyword>
<keyword evidence="3" id="KW-0378">Hydrolase</keyword>
<evidence type="ECO:0000313" key="10">
    <source>
        <dbReference type="EMBL" id="GJD45356.1"/>
    </source>
</evidence>
<dbReference type="NCBIfam" id="NF008164">
    <property type="entry name" value="PRK10917.1-2"/>
    <property type="match status" value="1"/>
</dbReference>
<evidence type="ECO:0000256" key="7">
    <source>
        <dbReference type="ARBA" id="ARBA00023204"/>
    </source>
</evidence>
<feature type="domain" description="Helicase C-terminal" evidence="9">
    <location>
        <begin position="493"/>
        <end position="652"/>
    </location>
</feature>
<evidence type="ECO:0000313" key="11">
    <source>
        <dbReference type="Proteomes" id="UP001055117"/>
    </source>
</evidence>
<evidence type="ECO:0000256" key="2">
    <source>
        <dbReference type="ARBA" id="ARBA00022763"/>
    </source>
</evidence>
<keyword evidence="6" id="KW-0238">DNA-binding</keyword>
<dbReference type="InterPro" id="IPR014001">
    <property type="entry name" value="Helicase_ATP-bd"/>
</dbReference>
<dbReference type="SUPFAM" id="SSF52540">
    <property type="entry name" value="P-loop containing nucleoside triphosphate hydrolases"/>
    <property type="match status" value="2"/>
</dbReference>
<evidence type="ECO:0000256" key="3">
    <source>
        <dbReference type="ARBA" id="ARBA00022801"/>
    </source>
</evidence>
<feature type="domain" description="Helicase ATP-binding" evidence="8">
    <location>
        <begin position="315"/>
        <end position="474"/>
    </location>
</feature>
<dbReference type="InterPro" id="IPR027417">
    <property type="entry name" value="P-loop_NTPase"/>
</dbReference>
<keyword evidence="1" id="KW-0547">Nucleotide-binding</keyword>
<evidence type="ECO:0000256" key="4">
    <source>
        <dbReference type="ARBA" id="ARBA00022806"/>
    </source>
</evidence>
<dbReference type="Proteomes" id="UP001055117">
    <property type="component" value="Unassembled WGS sequence"/>
</dbReference>
<dbReference type="CDD" id="cd04488">
    <property type="entry name" value="RecG_wedge_OBF"/>
    <property type="match status" value="1"/>
</dbReference>
<organism evidence="10 11">
    <name type="scientific">Methylobacterium cerastii</name>
    <dbReference type="NCBI Taxonomy" id="932741"/>
    <lineage>
        <taxon>Bacteria</taxon>
        <taxon>Pseudomonadati</taxon>
        <taxon>Pseudomonadota</taxon>
        <taxon>Alphaproteobacteria</taxon>
        <taxon>Hyphomicrobiales</taxon>
        <taxon>Methylobacteriaceae</taxon>
        <taxon>Methylobacterium</taxon>
    </lineage>
</organism>
<comment type="caution">
    <text evidence="10">The sequence shown here is derived from an EMBL/GenBank/DDBJ whole genome shotgun (WGS) entry which is preliminary data.</text>
</comment>
<dbReference type="Pfam" id="PF00271">
    <property type="entry name" value="Helicase_C"/>
    <property type="match status" value="1"/>
</dbReference>
<evidence type="ECO:0000256" key="6">
    <source>
        <dbReference type="ARBA" id="ARBA00023125"/>
    </source>
</evidence>
<keyword evidence="11" id="KW-1185">Reference proteome</keyword>
<dbReference type="InterPro" id="IPR047112">
    <property type="entry name" value="RecG/Mfd"/>
</dbReference>
<dbReference type="InterPro" id="IPR012340">
    <property type="entry name" value="NA-bd_OB-fold"/>
</dbReference>
<evidence type="ECO:0000259" key="9">
    <source>
        <dbReference type="PROSITE" id="PS51194"/>
    </source>
</evidence>
<reference evidence="10 11" key="1">
    <citation type="journal article" date="2021" name="Front. Microbiol.">
        <title>Comprehensive Comparative Genomics and Phenotyping of Methylobacterium Species.</title>
        <authorList>
            <person name="Alessa O."/>
            <person name="Ogura Y."/>
            <person name="Fujitani Y."/>
            <person name="Takami H."/>
            <person name="Hayashi T."/>
            <person name="Sahin N."/>
            <person name="Tani A."/>
        </authorList>
    </citation>
    <scope>NUCLEOTIDE SEQUENCE [LARGE SCALE GENOMIC DNA]</scope>
    <source>
        <strain evidence="10 11">DSM 23679</strain>
    </source>
</reference>
<dbReference type="Pfam" id="PF00270">
    <property type="entry name" value="DEAD"/>
    <property type="match status" value="1"/>
</dbReference>
<dbReference type="SUPFAM" id="SSF50249">
    <property type="entry name" value="Nucleic acid-binding proteins"/>
    <property type="match status" value="1"/>
</dbReference>
<sequence length="726" mass="78036">MGGTSEVSMRDETPPALLRPSILDPLFAPVRGLPGVGAKMAPMIERLLGTPERPARIVDLLFHLPQGGIAQKLVGSVGEAPVGEPVTVGVTVSLHRPAGTGPGKRPHRVLVEDETGDITLVFFGMPAARVEKMLPLGSHRYVTGRIDLWDGSRQMVHPSRIVDAEGLAALPSVEPVYGATEGLTSRAIGKLAVAALERLPVLPEWQDPAWLQQNWLPPFADALRAEHRPEEAPKAPTLGANGVAIPPPATPSRKRLAYDELLASQLALALMRARSRRKPGRVNAGDGRLSARIEAGLPFALTGAQTRAVAEIRGDLASDKRMLRLLQGDVGSGKTAVALLAMASACEAGRQAALMAPTEILARQHFERLKPLAGALRLRLMTGRDRAAERRATLTDLAAGEIDILVGTHALFQDSVVFSDLGLAVVDEQHRFGVHQRLALGAKGAAVDILVMTATPIPRTLALTCFGDMDVSILDEKPAGRQPIRTLTVPTERIDEVVAGLHRALQGGERVYWICPLVAESEFVDLAAAEERFEDLKQHFGAEVGLIHGQMPGADKDAAMARFAAGETRILVSTTVVEVGVDVPEATIMVIEHAERFGLAQLHQLRGRVGRGSKASSCLLLYRGPLGQVSKARLEMMRESEDGFRIAEADLRLRGEGEVLGTRQSGVAAFRLARLESDGALLEVARDDARLIVERDPALRTERGQALRVLLYLFERDAAIRLLGAG</sequence>
<dbReference type="CDD" id="cd17992">
    <property type="entry name" value="DEXHc_RecG"/>
    <property type="match status" value="1"/>
</dbReference>
<dbReference type="GO" id="GO:0004386">
    <property type="term" value="F:helicase activity"/>
    <property type="evidence" value="ECO:0007669"/>
    <property type="project" value="UniProtKB-KW"/>
</dbReference>
<proteinExistence type="predicted"/>
<accession>A0ABQ4QJZ0</accession>
<dbReference type="EMBL" id="BPQG01000050">
    <property type="protein sequence ID" value="GJD45356.1"/>
    <property type="molecule type" value="Genomic_DNA"/>
</dbReference>